<dbReference type="GO" id="GO:0047938">
    <property type="term" value="F:glucose-6-phosphate 1-epimerase activity"/>
    <property type="evidence" value="ECO:0007669"/>
    <property type="project" value="UniProtKB-UniRule"/>
</dbReference>
<evidence type="ECO:0000256" key="7">
    <source>
        <dbReference type="PIRSR" id="PIRSR016020-2"/>
    </source>
</evidence>
<evidence type="ECO:0000256" key="3">
    <source>
        <dbReference type="ARBA" id="ARBA00012083"/>
    </source>
</evidence>
<dbReference type="InterPro" id="IPR008183">
    <property type="entry name" value="Aldose_1/G6P_1-epimerase"/>
</dbReference>
<reference evidence="8 9" key="1">
    <citation type="submission" date="2019-09" db="EMBL/GenBank/DDBJ databases">
        <title>The hologenome of the rock-dwelling lichen Lasallia pustulata.</title>
        <authorList>
            <person name="Greshake Tzovaras B."/>
            <person name="Segers F."/>
            <person name="Bicker A."/>
            <person name="Dal Grande F."/>
            <person name="Otte J."/>
            <person name="Hankeln T."/>
            <person name="Schmitt I."/>
            <person name="Ebersberger I."/>
        </authorList>
    </citation>
    <scope>NUCLEOTIDE SEQUENCE [LARGE SCALE GENOMIC DNA]</scope>
    <source>
        <strain evidence="8">A1-1</strain>
    </source>
</reference>
<dbReference type="CDD" id="cd09020">
    <property type="entry name" value="D-hex-6-P-epi_like"/>
    <property type="match status" value="1"/>
</dbReference>
<dbReference type="Pfam" id="PF01263">
    <property type="entry name" value="Aldose_epim"/>
    <property type="match status" value="1"/>
</dbReference>
<dbReference type="InterPro" id="IPR025532">
    <property type="entry name" value="G6P_1-epimerase"/>
</dbReference>
<dbReference type="OrthoDB" id="1659429at2759"/>
<proteinExistence type="inferred from homology"/>
<comment type="similarity">
    <text evidence="2 5">Belongs to the glucose-6-phosphate 1-epimerase family.</text>
</comment>
<dbReference type="InterPro" id="IPR014718">
    <property type="entry name" value="GH-type_carb-bd"/>
</dbReference>
<comment type="caution">
    <text evidence="8">The sequence shown here is derived from an EMBL/GenBank/DDBJ whole genome shotgun (WGS) entry which is preliminary data.</text>
</comment>
<feature type="active site" evidence="6">
    <location>
        <position position="308"/>
    </location>
</feature>
<evidence type="ECO:0000256" key="6">
    <source>
        <dbReference type="PIRSR" id="PIRSR016020-1"/>
    </source>
</evidence>
<evidence type="ECO:0000256" key="2">
    <source>
        <dbReference type="ARBA" id="ARBA00005866"/>
    </source>
</evidence>
<organism evidence="8 9">
    <name type="scientific">Lasallia pustulata</name>
    <dbReference type="NCBI Taxonomy" id="136370"/>
    <lineage>
        <taxon>Eukaryota</taxon>
        <taxon>Fungi</taxon>
        <taxon>Dikarya</taxon>
        <taxon>Ascomycota</taxon>
        <taxon>Pezizomycotina</taxon>
        <taxon>Lecanoromycetes</taxon>
        <taxon>OSLEUM clade</taxon>
        <taxon>Umbilicariomycetidae</taxon>
        <taxon>Umbilicariales</taxon>
        <taxon>Umbilicariaceae</taxon>
        <taxon>Lasallia</taxon>
    </lineage>
</organism>
<dbReference type="PIRSF" id="PIRSF016020">
    <property type="entry name" value="PHexose_mutarotase"/>
    <property type="match status" value="1"/>
</dbReference>
<evidence type="ECO:0000313" key="8">
    <source>
        <dbReference type="EMBL" id="KAA6407409.1"/>
    </source>
</evidence>
<dbReference type="GO" id="GO:0030246">
    <property type="term" value="F:carbohydrate binding"/>
    <property type="evidence" value="ECO:0007669"/>
    <property type="project" value="UniProtKB-UniRule"/>
</dbReference>
<name>A0A5M8PDK3_9LECA</name>
<evidence type="ECO:0000313" key="9">
    <source>
        <dbReference type="Proteomes" id="UP000324767"/>
    </source>
</evidence>
<comment type="catalytic activity">
    <reaction evidence="1">
        <text>alpha-D-glucose 6-phosphate = beta-D-glucose 6-phosphate</text>
        <dbReference type="Rhea" id="RHEA:16249"/>
        <dbReference type="ChEBI" id="CHEBI:58225"/>
        <dbReference type="ChEBI" id="CHEBI:58247"/>
        <dbReference type="EC" id="5.1.3.15"/>
    </reaction>
</comment>
<dbReference type="EMBL" id="VXIT01000017">
    <property type="protein sequence ID" value="KAA6407409.1"/>
    <property type="molecule type" value="Genomic_DNA"/>
</dbReference>
<feature type="binding site" evidence="7">
    <location>
        <position position="101"/>
    </location>
    <ligand>
        <name>substrate</name>
    </ligand>
</feature>
<dbReference type="InterPro" id="IPR011013">
    <property type="entry name" value="Gal_mutarotase_sf_dom"/>
</dbReference>
<accession>A0A5M8PDK3</accession>
<keyword evidence="4 5" id="KW-0413">Isomerase</keyword>
<dbReference type="Proteomes" id="UP000324767">
    <property type="component" value="Unassembled WGS sequence"/>
</dbReference>
<evidence type="ECO:0000256" key="1">
    <source>
        <dbReference type="ARBA" id="ARBA00001096"/>
    </source>
</evidence>
<dbReference type="GO" id="GO:0005975">
    <property type="term" value="P:carbohydrate metabolic process"/>
    <property type="evidence" value="ECO:0007669"/>
    <property type="project" value="InterPro"/>
</dbReference>
<dbReference type="EC" id="5.1.3.15" evidence="3 5"/>
<dbReference type="AlphaFoldDB" id="A0A5M8PDK3"/>
<evidence type="ECO:0000256" key="5">
    <source>
        <dbReference type="PIRNR" id="PIRNR016020"/>
    </source>
</evidence>
<dbReference type="Gene3D" id="2.70.98.10">
    <property type="match status" value="1"/>
</dbReference>
<feature type="binding site" evidence="7">
    <location>
        <position position="77"/>
    </location>
    <ligand>
        <name>substrate</name>
    </ligand>
</feature>
<dbReference type="PANTHER" id="PTHR11122">
    <property type="entry name" value="APOSPORY-ASSOCIATED PROTEIN C-RELATED"/>
    <property type="match status" value="1"/>
</dbReference>
<gene>
    <name evidence="8" type="ORF">FRX48_08652</name>
</gene>
<comment type="function">
    <text evidence="5">Catalyzes the interconversion between the alpha and beta anomers from at least three hexose 6-phosphate sugars (Glc6P, Gal6P, and Man6P).</text>
</comment>
<feature type="active site" evidence="6">
    <location>
        <position position="185"/>
    </location>
</feature>
<dbReference type="PANTHER" id="PTHR11122:SF13">
    <property type="entry name" value="GLUCOSE-6-PHOSPHATE 1-EPIMERASE"/>
    <property type="match status" value="1"/>
</dbReference>
<dbReference type="SUPFAM" id="SSF74650">
    <property type="entry name" value="Galactose mutarotase-like"/>
    <property type="match status" value="1"/>
</dbReference>
<feature type="binding site" evidence="7">
    <location>
        <position position="106"/>
    </location>
    <ligand>
        <name>substrate</name>
    </ligand>
</feature>
<evidence type="ECO:0000256" key="4">
    <source>
        <dbReference type="ARBA" id="ARBA00023235"/>
    </source>
</evidence>
<sequence length="333" mass="36557">MVERGHKPSNLPVSPQTMAPQARITNENGRVNATLPSGEFVEVLLHGATIFSWKTANGKENLFVSSKARLDGSKAVRGGIPIVFPVFGPPPKNHATSELPQHGLARTSHWEYLGKTSSESTSGGDSSVKLDFGLSSEMVGTDLQDHWPEKFGLTYSVTLSPQGLETSLQVSNVGKSTWEFQVLLHTYLRVDNISDVIIQGLEATPFTDKVAFAEQQEAMKNEWEPSGSPAAPERTTPSMDVISIKSETDRVYHNAQDGPIRVLHKGSPRFEIVRDMLGDVVVWNPWEKKAAGMNDMGEGEWKNFVCVEAGSVSSWTKLESGETWEASQIMKAF</sequence>
<dbReference type="GO" id="GO:0005737">
    <property type="term" value="C:cytoplasm"/>
    <property type="evidence" value="ECO:0007669"/>
    <property type="project" value="TreeGrafter"/>
</dbReference>
<protein>
    <recommendedName>
        <fullName evidence="3 5">Glucose-6-phosphate 1-epimerase</fullName>
        <ecNumber evidence="3 5">5.1.3.15</ecNumber>
    </recommendedName>
</protein>